<accession>A0A3S9MUH7</accession>
<gene>
    <name evidence="2" type="ORF">EJ995_00760</name>
</gene>
<keyword evidence="1" id="KW-0812">Transmembrane</keyword>
<organism evidence="2 3">
    <name type="scientific">Nonlabens ponticola</name>
    <dbReference type="NCBI Taxonomy" id="2496866"/>
    <lineage>
        <taxon>Bacteria</taxon>
        <taxon>Pseudomonadati</taxon>
        <taxon>Bacteroidota</taxon>
        <taxon>Flavobacteriia</taxon>
        <taxon>Flavobacteriales</taxon>
        <taxon>Flavobacteriaceae</taxon>
        <taxon>Nonlabens</taxon>
    </lineage>
</organism>
<sequence>MVKLLTLIRRVYDSVALVPAGIALSFLVFAVVLIFLPYEAENLPHFLKNLMIQDRENIQFVLMFIIGGIFTLTIFSYTMVMNVMDRSINNFSPRLIPLILSEKHHQLTLGFNCGTIIYAMVLSIPAASEEISRRPPLGATIGIVFSIICILLFIYFIHSVSQSIHINYILKKSFTKSSKGIEGMHKRAEISESKGRPEDLNSWNVKKSDDCGYFQIPDLDALGKIAKKNKCHVWIEPQPGMFVLQEDVLLRTDGDIEKLWSNIRKQVNVSMRVPLEMHETEIKHLVEVAVKASSPAINDPGTALGAIDYLTQLFILRSRIPDHNCYSEDGEHYVYVKWLKTVDLVRYCYVEMWNYMKEDPILVKSLRKSLLRLHQEDIDITDLPFPIFEDVKD</sequence>
<evidence type="ECO:0000256" key="1">
    <source>
        <dbReference type="SAM" id="Phobius"/>
    </source>
</evidence>
<feature type="transmembrane region" description="Helical" evidence="1">
    <location>
        <begin position="12"/>
        <end position="38"/>
    </location>
</feature>
<keyword evidence="1" id="KW-0472">Membrane</keyword>
<evidence type="ECO:0000313" key="3">
    <source>
        <dbReference type="Proteomes" id="UP000279600"/>
    </source>
</evidence>
<feature type="transmembrane region" description="Helical" evidence="1">
    <location>
        <begin position="105"/>
        <end position="125"/>
    </location>
</feature>
<dbReference type="AlphaFoldDB" id="A0A3S9MUH7"/>
<proteinExistence type="predicted"/>
<dbReference type="EMBL" id="CP034549">
    <property type="protein sequence ID" value="AZQ42836.1"/>
    <property type="molecule type" value="Genomic_DNA"/>
</dbReference>
<dbReference type="OrthoDB" id="2955631at2"/>
<dbReference type="KEGG" id="noj:EJ995_00760"/>
<dbReference type="Proteomes" id="UP000279600">
    <property type="component" value="Chromosome"/>
</dbReference>
<dbReference type="Pfam" id="PF10011">
    <property type="entry name" value="DUF2254"/>
    <property type="match status" value="1"/>
</dbReference>
<feature type="transmembrane region" description="Helical" evidence="1">
    <location>
        <begin position="58"/>
        <end position="84"/>
    </location>
</feature>
<keyword evidence="1" id="KW-1133">Transmembrane helix</keyword>
<name>A0A3S9MUH7_9FLAO</name>
<protein>
    <submittedName>
        <fullName evidence="2">DUF2254 domain-containing protein</fullName>
    </submittedName>
</protein>
<reference evidence="2 3" key="1">
    <citation type="submission" date="2018-12" db="EMBL/GenBank/DDBJ databases">
        <title>Complete genome of Nonlabens sp. MJ115.</title>
        <authorList>
            <person name="Choi H.S."/>
            <person name="Jung J."/>
        </authorList>
    </citation>
    <scope>NUCLEOTIDE SEQUENCE [LARGE SCALE GENOMIC DNA]</scope>
    <source>
        <strain evidence="2 3">MJ115</strain>
    </source>
</reference>
<dbReference type="InterPro" id="IPR018723">
    <property type="entry name" value="DUF2254_membrane"/>
</dbReference>
<keyword evidence="3" id="KW-1185">Reference proteome</keyword>
<feature type="transmembrane region" description="Helical" evidence="1">
    <location>
        <begin position="137"/>
        <end position="157"/>
    </location>
</feature>
<evidence type="ECO:0000313" key="2">
    <source>
        <dbReference type="EMBL" id="AZQ42836.1"/>
    </source>
</evidence>